<dbReference type="EMBL" id="PDNC01000131">
    <property type="protein sequence ID" value="PGG97954.1"/>
    <property type="molecule type" value="Genomic_DNA"/>
</dbReference>
<evidence type="ECO:0000313" key="6">
    <source>
        <dbReference type="Proteomes" id="UP000224080"/>
    </source>
</evidence>
<dbReference type="STRING" id="2060905.A0A2B7WMS1"/>
<dbReference type="InterPro" id="IPR007111">
    <property type="entry name" value="NACHT_NTPase"/>
</dbReference>
<keyword evidence="6" id="KW-1185">Reference proteome</keyword>
<evidence type="ECO:0000256" key="3">
    <source>
        <dbReference type="SAM" id="MobiDB-lite"/>
    </source>
</evidence>
<name>A0A2B7WMS1_9EURO</name>
<dbReference type="PROSITE" id="PS50297">
    <property type="entry name" value="ANK_REP_REGION"/>
    <property type="match status" value="1"/>
</dbReference>
<feature type="domain" description="NACHT" evidence="4">
    <location>
        <begin position="405"/>
        <end position="555"/>
    </location>
</feature>
<feature type="repeat" description="ANK" evidence="2">
    <location>
        <begin position="1072"/>
        <end position="1096"/>
    </location>
</feature>
<dbReference type="GO" id="GO:0003824">
    <property type="term" value="F:catalytic activity"/>
    <property type="evidence" value="ECO:0007669"/>
    <property type="project" value="InterPro"/>
</dbReference>
<dbReference type="SMART" id="SM00248">
    <property type="entry name" value="ANK"/>
    <property type="match status" value="5"/>
</dbReference>
<protein>
    <recommendedName>
        <fullName evidence="4">NACHT domain-containing protein</fullName>
    </recommendedName>
</protein>
<feature type="region of interest" description="Disordered" evidence="3">
    <location>
        <begin position="1165"/>
        <end position="1190"/>
    </location>
</feature>
<dbReference type="InterPro" id="IPR035994">
    <property type="entry name" value="Nucleoside_phosphorylase_sf"/>
</dbReference>
<dbReference type="InterPro" id="IPR000845">
    <property type="entry name" value="Nucleoside_phosphorylase_d"/>
</dbReference>
<dbReference type="PROSITE" id="PS50837">
    <property type="entry name" value="NACHT"/>
    <property type="match status" value="1"/>
</dbReference>
<dbReference type="Pfam" id="PF01048">
    <property type="entry name" value="PNP_UDP_1"/>
    <property type="match status" value="1"/>
</dbReference>
<dbReference type="Gene3D" id="1.25.40.20">
    <property type="entry name" value="Ankyrin repeat-containing domain"/>
    <property type="match status" value="1"/>
</dbReference>
<dbReference type="SUPFAM" id="SSF53167">
    <property type="entry name" value="Purine and uridine phosphorylases"/>
    <property type="match status" value="1"/>
</dbReference>
<accession>A0A2B7WMS1</accession>
<evidence type="ECO:0000256" key="1">
    <source>
        <dbReference type="ARBA" id="ARBA00022737"/>
    </source>
</evidence>
<dbReference type="PROSITE" id="PS50088">
    <property type="entry name" value="ANK_REPEAT"/>
    <property type="match status" value="1"/>
</dbReference>
<dbReference type="AlphaFoldDB" id="A0A2B7WMS1"/>
<dbReference type="Pfam" id="PF12796">
    <property type="entry name" value="Ank_2"/>
    <property type="match status" value="2"/>
</dbReference>
<comment type="caution">
    <text evidence="5">The sequence shown here is derived from an EMBL/GenBank/DDBJ whole genome shotgun (WGS) entry which is preliminary data.</text>
</comment>
<gene>
    <name evidence="5" type="ORF">GX51_07067</name>
</gene>
<dbReference type="Pfam" id="PF24883">
    <property type="entry name" value="NPHP3_N"/>
    <property type="match status" value="1"/>
</dbReference>
<feature type="compositionally biased region" description="Basic and acidic residues" evidence="3">
    <location>
        <begin position="1175"/>
        <end position="1190"/>
    </location>
</feature>
<dbReference type="OrthoDB" id="4207436at2759"/>
<dbReference type="Proteomes" id="UP000224080">
    <property type="component" value="Unassembled WGS sequence"/>
</dbReference>
<evidence type="ECO:0000259" key="4">
    <source>
        <dbReference type="PROSITE" id="PS50837"/>
    </source>
</evidence>
<dbReference type="InterPro" id="IPR027417">
    <property type="entry name" value="P-loop_NTPase"/>
</dbReference>
<dbReference type="PANTHER" id="PTHR46082">
    <property type="entry name" value="ATP/GTP-BINDING PROTEIN-RELATED"/>
    <property type="match status" value="1"/>
</dbReference>
<evidence type="ECO:0000256" key="2">
    <source>
        <dbReference type="PROSITE-ProRule" id="PRU00023"/>
    </source>
</evidence>
<evidence type="ECO:0000313" key="5">
    <source>
        <dbReference type="EMBL" id="PGG97954.1"/>
    </source>
</evidence>
<dbReference type="Gene3D" id="3.40.50.1580">
    <property type="entry name" value="Nucleoside phosphorylase domain"/>
    <property type="match status" value="1"/>
</dbReference>
<keyword evidence="2" id="KW-0040">ANK repeat</keyword>
<dbReference type="InterPro" id="IPR002110">
    <property type="entry name" value="Ankyrin_rpt"/>
</dbReference>
<reference evidence="5 6" key="1">
    <citation type="submission" date="2017-10" db="EMBL/GenBank/DDBJ databases">
        <title>Comparative genomics in systemic dimorphic fungi from Ajellomycetaceae.</title>
        <authorList>
            <person name="Munoz J.F."/>
            <person name="Mcewen J.G."/>
            <person name="Clay O.K."/>
            <person name="Cuomo C.A."/>
        </authorList>
    </citation>
    <scope>NUCLEOTIDE SEQUENCE [LARGE SCALE GENOMIC DNA]</scope>
    <source>
        <strain evidence="5 6">UAMH130</strain>
    </source>
</reference>
<organism evidence="5 6">
    <name type="scientific">Blastomyces parvus</name>
    <dbReference type="NCBI Taxonomy" id="2060905"/>
    <lineage>
        <taxon>Eukaryota</taxon>
        <taxon>Fungi</taxon>
        <taxon>Dikarya</taxon>
        <taxon>Ascomycota</taxon>
        <taxon>Pezizomycotina</taxon>
        <taxon>Eurotiomycetes</taxon>
        <taxon>Eurotiomycetidae</taxon>
        <taxon>Onygenales</taxon>
        <taxon>Ajellomycetaceae</taxon>
        <taxon>Blastomyces</taxon>
    </lineage>
</organism>
<dbReference type="PANTHER" id="PTHR46082:SF11">
    <property type="entry name" value="AAA+ ATPASE DOMAIN-CONTAINING PROTEIN-RELATED"/>
    <property type="match status" value="1"/>
</dbReference>
<dbReference type="InterPro" id="IPR036770">
    <property type="entry name" value="Ankyrin_rpt-contain_sf"/>
</dbReference>
<dbReference type="Gene3D" id="3.40.50.300">
    <property type="entry name" value="P-loop containing nucleotide triphosphate hydrolases"/>
    <property type="match status" value="1"/>
</dbReference>
<dbReference type="SUPFAM" id="SSF52540">
    <property type="entry name" value="P-loop containing nucleoside triphosphate hydrolases"/>
    <property type="match status" value="1"/>
</dbReference>
<dbReference type="InterPro" id="IPR053137">
    <property type="entry name" value="NLR-like"/>
</dbReference>
<proteinExistence type="predicted"/>
<dbReference type="InterPro" id="IPR056884">
    <property type="entry name" value="NPHP3-like_N"/>
</dbReference>
<keyword evidence="1" id="KW-0677">Repeat</keyword>
<sequence length="1190" mass="134059">MNGVNTAYDQIECSLPKRRLRRGDYTVAWICALEVEQIAASVMFDEKHDPVSTDRGDSNVYQLGSINKHNVVMFGLYDTGNNAAATAVTQMKRTFPNIEYGLLVGIGGGVPTTTDNGAIRLGDVVVSKPVNGHGGAVQYDRGKAELGEFRCTSYLSRPPTALLNAAHSLAVQRATQFHDPIHRDIENIKSKYPGLRHFHHPGRNRDYLFQANYSHLEKGRSCDECGCDPSNLVQRPQCDNSDTNFVRVHRGTIATGERVIKNATLRDQLAQQHGVLCFEMEAAGVLTDCHFLVIRGISDYCDSHKSNEWHGYAAAVAAAYARQLFFHMPVFKTYNPMNTNDLDQHQIESVSNDTITKIVNSLKFDEVGDRQMSIETAHPKTCRWFLETPKYRNWLGSSSNSAHDGFLWIKGKPGAGKSTLMKFIVEHAMEMQNIIVISFFFHARGVALEKIAVGMYRSLLFQLFTNLPKLQTILCSPKYQTWETKDNFEWKVELLKDLFRDAVKFLGESSVMCFIDALDECDELEARKIVMFVHGLAEKSAVEQNGNFRVLFASRHYPNISSPGRVELQLDHQGGHADDIIKYIASELRIGGGNTAYAIRDEIQRKASGVFMWVVIVVKTLNLEHDGGCSPRRLRDKLLAIPDDLHQLFRDILTMDKNNSEEFLLCMQWLLFANRPLTPRELYLAILSGTNLNSEDLLEEGHTSIETIMKYLLKSSRGLAEKTKSAEPTMQFMHQSVRDFLLGKDGLDLLSPALKTNMLGQSHERLKHCCLDYIESVTISPDVRRRDTLSMDEAFPFLFYATRNTLYHAEVAERAGVSQAQFIANISGDKWYDPCSTSTSLDKISLLRVLAIDNLPNLIKIHPSNLSYADEEAGTRDSPLSIALDNGSYTAVLAFMEVQAQALPENPRLQSLFRTLCGQRFSAPYIRHDYYRGTYLLARAAQYCPPTFLDFLLETGRWMLEYRDEKGQTLLSRVVSLGVKPVVVRLLLEKYKVDVNSQDEKGLTPLAHAAGRAGYERVVDLLLQSPTINPNIASHRGCTPLGHAIITLSNTVPIVKRLLESPRVDPDWRDNFGQTPLSYAARFGRCDIVQLLLSTGKVDVDVKDYLDQTPLSHALLGKKNEIIQLLLSTGKVDIEWATANRFARPQKLAEVQIDPTYTFYSLRQARKTPPQSPNKLDRHIPENEEDQRLI</sequence>
<dbReference type="SUPFAM" id="SSF48403">
    <property type="entry name" value="Ankyrin repeat"/>
    <property type="match status" value="1"/>
</dbReference>
<dbReference type="GO" id="GO:0009116">
    <property type="term" value="P:nucleoside metabolic process"/>
    <property type="evidence" value="ECO:0007669"/>
    <property type="project" value="InterPro"/>
</dbReference>